<evidence type="ECO:0000313" key="2">
    <source>
        <dbReference type="Proteomes" id="UP000439917"/>
    </source>
</evidence>
<dbReference type="RefSeq" id="WP_032968469.1">
    <property type="nucleotide sequence ID" value="NZ_JBLRDW010000044.1"/>
</dbReference>
<dbReference type="Proteomes" id="UP000439917">
    <property type="component" value="Unassembled WGS sequence"/>
</dbReference>
<name>A0AAN6AVQ0_CROSK</name>
<accession>A0AAN6AVQ0</accession>
<evidence type="ECO:0000313" key="1">
    <source>
        <dbReference type="EMBL" id="KAB0874620.1"/>
    </source>
</evidence>
<reference evidence="1 2" key="1">
    <citation type="submission" date="2019-09" db="EMBL/GenBank/DDBJ databases">
        <title>Prevalence, distribution, and phylogeny of type two toxin-antitoxin genes possessed by Cronobacter species where C. sakazakii homologs follow sequence type lineages.</title>
        <authorList>
            <person name="Finkelstein S."/>
            <person name="Negrete F."/>
            <person name="Jang H."/>
            <person name="Gopinath G.R."/>
            <person name="Tall B.D."/>
        </authorList>
    </citation>
    <scope>NUCLEOTIDE SEQUENCE [LARGE SCALE GENOMIC DNA]</scope>
    <source>
        <strain evidence="1 2">MOD1_Comp4</strain>
    </source>
</reference>
<comment type="caution">
    <text evidence="1">The sequence shown here is derived from an EMBL/GenBank/DDBJ whole genome shotgun (WGS) entry which is preliminary data.</text>
</comment>
<proteinExistence type="predicted"/>
<dbReference type="GeneID" id="45717782"/>
<dbReference type="EMBL" id="WAGF01000036">
    <property type="protein sequence ID" value="KAB0874620.1"/>
    <property type="molecule type" value="Genomic_DNA"/>
</dbReference>
<gene>
    <name evidence="1" type="ORF">FZI38_22870</name>
</gene>
<protein>
    <submittedName>
        <fullName evidence="1">Uncharacterized protein</fullName>
    </submittedName>
</protein>
<sequence>MTITKLWACQSCKVCDVPKNIFGTLLCVYEYLTSKPGSNPKMWFKGHSPQYRELISYSGKVIAIWHSSQNVWRERTDQDCVEDWDDYEYETGNHFIADEAAAFQLSLIYP</sequence>
<dbReference type="AlphaFoldDB" id="A0AAN6AVQ0"/>
<organism evidence="1 2">
    <name type="scientific">Cronobacter sakazakii</name>
    <name type="common">Enterobacter sakazakii</name>
    <dbReference type="NCBI Taxonomy" id="28141"/>
    <lineage>
        <taxon>Bacteria</taxon>
        <taxon>Pseudomonadati</taxon>
        <taxon>Pseudomonadota</taxon>
        <taxon>Gammaproteobacteria</taxon>
        <taxon>Enterobacterales</taxon>
        <taxon>Enterobacteriaceae</taxon>
        <taxon>Cronobacter</taxon>
    </lineage>
</organism>